<evidence type="ECO:0000313" key="2">
    <source>
        <dbReference type="Proteomes" id="UP001237988"/>
    </source>
</evidence>
<protein>
    <submittedName>
        <fullName evidence="1">Uncharacterized protein</fullName>
    </submittedName>
</protein>
<reference evidence="1" key="1">
    <citation type="submission" date="2023-04" db="EMBL/GenBank/DDBJ databases">
        <title>Bacteriophage Phass-1 Discovered in the Human Gut Virome - the Founding Member of the Proposed New Family Phassviridae.</title>
        <authorList>
            <person name="Tikunov A.Y."/>
            <person name="Morozova V.V."/>
            <person name="Chechushkov A.V."/>
            <person name="Tikunova N.V."/>
        </authorList>
    </citation>
    <scope>NUCLEOTIDE SEQUENCE</scope>
</reference>
<organism evidence="1 2">
    <name type="scientific">Phage Phass-1</name>
    <dbReference type="NCBI Taxonomy" id="3043662"/>
    <lineage>
        <taxon>Viruses</taxon>
        <taxon>Duplodnaviria</taxon>
        <taxon>Heunggongvirae</taxon>
        <taxon>Uroviricota</taxon>
        <taxon>Caudoviricetes</taxon>
        <taxon>Caudoviricetes code 15 clade</taxon>
    </lineage>
</organism>
<evidence type="ECO:0000313" key="1">
    <source>
        <dbReference type="EMBL" id="WIC39596.1"/>
    </source>
</evidence>
<accession>A0AAF0RUC9</accession>
<proteinExistence type="predicted"/>
<dbReference type="Proteomes" id="UP001237988">
    <property type="component" value="Segment"/>
</dbReference>
<name>A0AAF0RUC9_9CAUD</name>
<dbReference type="EMBL" id="OQ749652">
    <property type="protein sequence ID" value="WIC39596.1"/>
    <property type="molecule type" value="Genomic_DNA"/>
</dbReference>
<sequence length="86" mass="9168">MEIAIGEIQGELNYIHQDTHDIPNGLPNTAGTVNISTGVYGGASPKYSIVSRPDGWTNANIWITNENQGTINYKYPATVGTKGGTC</sequence>